<dbReference type="EMBL" id="JBHSXM010000001">
    <property type="protein sequence ID" value="MFC6836715.1"/>
    <property type="molecule type" value="Genomic_DNA"/>
</dbReference>
<evidence type="ECO:0000313" key="3">
    <source>
        <dbReference type="EMBL" id="MFC6836715.1"/>
    </source>
</evidence>
<dbReference type="Proteomes" id="UP001596406">
    <property type="component" value="Unassembled WGS sequence"/>
</dbReference>
<feature type="transmembrane region" description="Helical" evidence="2">
    <location>
        <begin position="30"/>
        <end position="52"/>
    </location>
</feature>
<dbReference type="InterPro" id="IPR058337">
    <property type="entry name" value="DUF8024"/>
</dbReference>
<reference evidence="3 4" key="1">
    <citation type="journal article" date="2019" name="Int. J. Syst. Evol. Microbiol.">
        <title>The Global Catalogue of Microorganisms (GCM) 10K type strain sequencing project: providing services to taxonomists for standard genome sequencing and annotation.</title>
        <authorList>
            <consortium name="The Broad Institute Genomics Platform"/>
            <consortium name="The Broad Institute Genome Sequencing Center for Infectious Disease"/>
            <person name="Wu L."/>
            <person name="Ma J."/>
        </authorList>
    </citation>
    <scope>NUCLEOTIDE SEQUENCE [LARGE SCALE GENOMIC DNA]</scope>
    <source>
        <strain evidence="3 4">PSRA2</strain>
    </source>
</reference>
<keyword evidence="2" id="KW-0812">Transmembrane</keyword>
<dbReference type="RefSeq" id="WP_304448395.1">
    <property type="nucleotide sequence ID" value="NZ_JARRAH010000001.1"/>
</dbReference>
<dbReference type="Pfam" id="PF26067">
    <property type="entry name" value="DUF8024"/>
    <property type="match status" value="1"/>
</dbReference>
<evidence type="ECO:0000256" key="2">
    <source>
        <dbReference type="SAM" id="Phobius"/>
    </source>
</evidence>
<feature type="compositionally biased region" description="Basic and acidic residues" evidence="1">
    <location>
        <begin position="68"/>
        <end position="82"/>
    </location>
</feature>
<proteinExistence type="predicted"/>
<evidence type="ECO:0000256" key="1">
    <source>
        <dbReference type="SAM" id="MobiDB-lite"/>
    </source>
</evidence>
<gene>
    <name evidence="3" type="ORF">ACFQHK_09340</name>
</gene>
<organism evidence="3 4">
    <name type="scientific">Halomarina ordinaria</name>
    <dbReference type="NCBI Taxonomy" id="3033939"/>
    <lineage>
        <taxon>Archaea</taxon>
        <taxon>Methanobacteriati</taxon>
        <taxon>Methanobacteriota</taxon>
        <taxon>Stenosarchaea group</taxon>
        <taxon>Halobacteria</taxon>
        <taxon>Halobacteriales</taxon>
        <taxon>Natronomonadaceae</taxon>
        <taxon>Halomarina</taxon>
    </lineage>
</organism>
<dbReference type="AlphaFoldDB" id="A0ABD5U803"/>
<name>A0ABD5U803_9EURY</name>
<sequence length="82" mass="9068">MQNVLVELLGSIPELVTRFVDIATMSVGQAVLLAIGALLVTVSVVVFGYLVFGAFVRPIANFSSPGRGPRERREQEYREPRY</sequence>
<comment type="caution">
    <text evidence="3">The sequence shown here is derived from an EMBL/GenBank/DDBJ whole genome shotgun (WGS) entry which is preliminary data.</text>
</comment>
<keyword evidence="2" id="KW-0472">Membrane</keyword>
<accession>A0ABD5U803</accession>
<keyword evidence="4" id="KW-1185">Reference proteome</keyword>
<feature type="region of interest" description="Disordered" evidence="1">
    <location>
        <begin position="62"/>
        <end position="82"/>
    </location>
</feature>
<keyword evidence="2" id="KW-1133">Transmembrane helix</keyword>
<evidence type="ECO:0000313" key="4">
    <source>
        <dbReference type="Proteomes" id="UP001596406"/>
    </source>
</evidence>
<protein>
    <submittedName>
        <fullName evidence="3">Uncharacterized protein</fullName>
    </submittedName>
</protein>